<dbReference type="SMART" id="SM00248">
    <property type="entry name" value="ANK"/>
    <property type="match status" value="3"/>
</dbReference>
<evidence type="ECO:0000256" key="1">
    <source>
        <dbReference type="ARBA" id="ARBA00022737"/>
    </source>
</evidence>
<proteinExistence type="predicted"/>
<dbReference type="Pfam" id="PF12796">
    <property type="entry name" value="Ank_2"/>
    <property type="match status" value="1"/>
</dbReference>
<dbReference type="SUPFAM" id="SSF48403">
    <property type="entry name" value="Ankyrin repeat"/>
    <property type="match status" value="1"/>
</dbReference>
<evidence type="ECO:0000313" key="5">
    <source>
        <dbReference type="EMBL" id="GGD79208.1"/>
    </source>
</evidence>
<dbReference type="Pfam" id="PF00023">
    <property type="entry name" value="Ank"/>
    <property type="match status" value="1"/>
</dbReference>
<reference evidence="5" key="1">
    <citation type="journal article" date="2014" name="Int. J. Syst. Evol. Microbiol.">
        <title>Complete genome sequence of Corynebacterium casei LMG S-19264T (=DSM 44701T), isolated from a smear-ripened cheese.</title>
        <authorList>
            <consortium name="US DOE Joint Genome Institute (JGI-PGF)"/>
            <person name="Walter F."/>
            <person name="Albersmeier A."/>
            <person name="Kalinowski J."/>
            <person name="Ruckert C."/>
        </authorList>
    </citation>
    <scope>NUCLEOTIDE SEQUENCE</scope>
    <source>
        <strain evidence="5">CGMCC 1.15360</strain>
    </source>
</reference>
<evidence type="ECO:0000256" key="2">
    <source>
        <dbReference type="ARBA" id="ARBA00023043"/>
    </source>
</evidence>
<gene>
    <name evidence="5" type="ORF">GCM10010990_31350</name>
</gene>
<feature type="repeat" description="ANK" evidence="3">
    <location>
        <begin position="92"/>
        <end position="124"/>
    </location>
</feature>
<keyword evidence="1" id="KW-0677">Repeat</keyword>
<sequence>MVAALVLALGIGGLSAPAAAQFSAGYKFLEAVKKSDGSAVVEALSDPSSTIVNTRNITTGETALHITVARRDATWTQFLLQRGANPNIADKKGVTPLETAVTLGFADGVKSLLQNGANPNATNSTGETPLIVATHMQAEEIAKLLIENGADPDRADSSGRSARDYAMQDERNPVLAVIQSNDEEGGAHNYGPMIN</sequence>
<feature type="repeat" description="ANK" evidence="3">
    <location>
        <begin position="59"/>
        <end position="91"/>
    </location>
</feature>
<dbReference type="OrthoDB" id="7390289at2"/>
<protein>
    <recommendedName>
        <fullName evidence="7">Ankyrin repeat domain-containing protein</fullName>
    </recommendedName>
</protein>
<dbReference type="EMBL" id="BMIP01000008">
    <property type="protein sequence ID" value="GGD79208.1"/>
    <property type="molecule type" value="Genomic_DNA"/>
</dbReference>
<reference evidence="5" key="2">
    <citation type="submission" date="2020-09" db="EMBL/GenBank/DDBJ databases">
        <authorList>
            <person name="Sun Q."/>
            <person name="Zhou Y."/>
        </authorList>
    </citation>
    <scope>NUCLEOTIDE SEQUENCE</scope>
    <source>
        <strain evidence="5">CGMCC 1.15360</strain>
    </source>
</reference>
<feature type="repeat" description="ANK" evidence="3">
    <location>
        <begin position="125"/>
        <end position="157"/>
    </location>
</feature>
<dbReference type="InterPro" id="IPR002110">
    <property type="entry name" value="Ankyrin_rpt"/>
</dbReference>
<feature type="signal peptide" evidence="4">
    <location>
        <begin position="1"/>
        <end position="20"/>
    </location>
</feature>
<feature type="chain" id="PRO_5037242503" description="Ankyrin repeat domain-containing protein" evidence="4">
    <location>
        <begin position="21"/>
        <end position="195"/>
    </location>
</feature>
<dbReference type="Proteomes" id="UP000612349">
    <property type="component" value="Unassembled WGS sequence"/>
</dbReference>
<dbReference type="AlphaFoldDB" id="A0A917DYM3"/>
<keyword evidence="4" id="KW-0732">Signal</keyword>
<keyword evidence="6" id="KW-1185">Reference proteome</keyword>
<dbReference type="PROSITE" id="PS50297">
    <property type="entry name" value="ANK_REP_REGION"/>
    <property type="match status" value="3"/>
</dbReference>
<keyword evidence="2 3" id="KW-0040">ANK repeat</keyword>
<evidence type="ECO:0000313" key="6">
    <source>
        <dbReference type="Proteomes" id="UP000612349"/>
    </source>
</evidence>
<dbReference type="Gene3D" id="1.25.40.20">
    <property type="entry name" value="Ankyrin repeat-containing domain"/>
    <property type="match status" value="1"/>
</dbReference>
<evidence type="ECO:0000256" key="3">
    <source>
        <dbReference type="PROSITE-ProRule" id="PRU00023"/>
    </source>
</evidence>
<dbReference type="InterPro" id="IPR036770">
    <property type="entry name" value="Ankyrin_rpt-contain_sf"/>
</dbReference>
<dbReference type="PROSITE" id="PS50088">
    <property type="entry name" value="ANK_REPEAT"/>
    <property type="match status" value="3"/>
</dbReference>
<organism evidence="5 6">
    <name type="scientific">Croceicoccus mobilis</name>
    <dbReference type="NCBI Taxonomy" id="1703339"/>
    <lineage>
        <taxon>Bacteria</taxon>
        <taxon>Pseudomonadati</taxon>
        <taxon>Pseudomonadota</taxon>
        <taxon>Alphaproteobacteria</taxon>
        <taxon>Sphingomonadales</taxon>
        <taxon>Erythrobacteraceae</taxon>
        <taxon>Croceicoccus</taxon>
    </lineage>
</organism>
<accession>A0A917DYM3</accession>
<dbReference type="PANTHER" id="PTHR24171">
    <property type="entry name" value="ANKYRIN REPEAT DOMAIN-CONTAINING PROTEIN 39-RELATED"/>
    <property type="match status" value="1"/>
</dbReference>
<evidence type="ECO:0008006" key="7">
    <source>
        <dbReference type="Google" id="ProtNLM"/>
    </source>
</evidence>
<name>A0A917DYM3_9SPHN</name>
<comment type="caution">
    <text evidence="5">The sequence shown here is derived from an EMBL/GenBank/DDBJ whole genome shotgun (WGS) entry which is preliminary data.</text>
</comment>
<evidence type="ECO:0000256" key="4">
    <source>
        <dbReference type="SAM" id="SignalP"/>
    </source>
</evidence>